<accession>A0ABP7EXZ5</accession>
<protein>
    <recommendedName>
        <fullName evidence="5">DUF4271 domain-containing protein</fullName>
    </recommendedName>
</protein>
<feature type="transmembrane region" description="Helical" evidence="1">
    <location>
        <begin position="107"/>
        <end position="124"/>
    </location>
</feature>
<keyword evidence="1" id="KW-0472">Membrane</keyword>
<dbReference type="RefSeq" id="WP_345157150.1">
    <property type="nucleotide sequence ID" value="NZ_BAABDT010000001.1"/>
</dbReference>
<comment type="caution">
    <text evidence="3">The sequence shown here is derived from an EMBL/GenBank/DDBJ whole genome shotgun (WGS) entry which is preliminary data.</text>
</comment>
<evidence type="ECO:0000256" key="1">
    <source>
        <dbReference type="SAM" id="Phobius"/>
    </source>
</evidence>
<feature type="transmembrane region" description="Helical" evidence="1">
    <location>
        <begin position="287"/>
        <end position="308"/>
    </location>
</feature>
<dbReference type="EMBL" id="BAABDT010000001">
    <property type="protein sequence ID" value="GAA3727014.1"/>
    <property type="molecule type" value="Genomic_DNA"/>
</dbReference>
<feature type="transmembrane region" description="Helical" evidence="1">
    <location>
        <begin position="145"/>
        <end position="167"/>
    </location>
</feature>
<keyword evidence="1" id="KW-0812">Transmembrane</keyword>
<feature type="transmembrane region" description="Helical" evidence="1">
    <location>
        <begin position="371"/>
        <end position="391"/>
    </location>
</feature>
<feature type="transmembrane region" description="Helical" evidence="1">
    <location>
        <begin position="217"/>
        <end position="240"/>
    </location>
</feature>
<feature type="chain" id="PRO_5045356842" description="DUF4271 domain-containing protein" evidence="2">
    <location>
        <begin position="20"/>
        <end position="431"/>
    </location>
</feature>
<gene>
    <name evidence="3" type="ORF">GCM10022422_05810</name>
</gene>
<sequence length="431" mass="50332">MKKIIILILLCCFSAYGKAVSDNNVSSYLNSLSEEQKNVLYEFEVLKKNGFETEQFWMKHKNEFSKIDDKVRDQLALEVFANSKIVYAPPKGSAVQFWLQAQSLANWMFYLSAFIAICAILALFKRYWSLLIDFVIRHLAPLLKFLFSPILLTYELLIASAFCIYYGVSIDEFVLRTVVIHVGLCLLWSQSTALFTKEYLIKRYIFKIENNFWGENSWEAVKTICLPALCLTLALLYVLYRVPQDIFYNYEIVLSGIAAIYALPFWRTLEKYLYPVLFPFKNDRRERGINSLGGCTVIAVVVVLVLIFQDNFLFYNVIAALISLLAISFLILSLKMNYRYDFRNYYYLQFVTVLFLSLTFLYGFSYHLNEVVWFSLIGTSAYVVIKYFEIFSFFSDWKRSKAWAWKLLGVAALLWLLAKGILYVSKIIYRV</sequence>
<evidence type="ECO:0008006" key="5">
    <source>
        <dbReference type="Google" id="ProtNLM"/>
    </source>
</evidence>
<feature type="transmembrane region" description="Helical" evidence="1">
    <location>
        <begin position="403"/>
        <end position="424"/>
    </location>
</feature>
<evidence type="ECO:0000313" key="4">
    <source>
        <dbReference type="Proteomes" id="UP001501367"/>
    </source>
</evidence>
<keyword evidence="4" id="KW-1185">Reference proteome</keyword>
<feature type="signal peptide" evidence="2">
    <location>
        <begin position="1"/>
        <end position="19"/>
    </location>
</feature>
<keyword evidence="1" id="KW-1133">Transmembrane helix</keyword>
<reference evidence="4" key="1">
    <citation type="journal article" date="2019" name="Int. J. Syst. Evol. Microbiol.">
        <title>The Global Catalogue of Microorganisms (GCM) 10K type strain sequencing project: providing services to taxonomists for standard genome sequencing and annotation.</title>
        <authorList>
            <consortium name="The Broad Institute Genomics Platform"/>
            <consortium name="The Broad Institute Genome Sequencing Center for Infectious Disease"/>
            <person name="Wu L."/>
            <person name="Ma J."/>
        </authorList>
    </citation>
    <scope>NUCLEOTIDE SEQUENCE [LARGE SCALE GENOMIC DNA]</scope>
    <source>
        <strain evidence="4">JCM 17336</strain>
    </source>
</reference>
<evidence type="ECO:0000256" key="2">
    <source>
        <dbReference type="SAM" id="SignalP"/>
    </source>
</evidence>
<name>A0ABP7EXZ5_9FLAO</name>
<feature type="transmembrane region" description="Helical" evidence="1">
    <location>
        <begin position="314"/>
        <end position="334"/>
    </location>
</feature>
<feature type="transmembrane region" description="Helical" evidence="1">
    <location>
        <begin position="346"/>
        <end position="365"/>
    </location>
</feature>
<proteinExistence type="predicted"/>
<organism evidence="3 4">
    <name type="scientific">Flavobacterium ginsengisoli</name>
    <dbReference type="NCBI Taxonomy" id="871694"/>
    <lineage>
        <taxon>Bacteria</taxon>
        <taxon>Pseudomonadati</taxon>
        <taxon>Bacteroidota</taxon>
        <taxon>Flavobacteriia</taxon>
        <taxon>Flavobacteriales</taxon>
        <taxon>Flavobacteriaceae</taxon>
        <taxon>Flavobacterium</taxon>
    </lineage>
</organism>
<feature type="transmembrane region" description="Helical" evidence="1">
    <location>
        <begin position="173"/>
        <end position="196"/>
    </location>
</feature>
<keyword evidence="2" id="KW-0732">Signal</keyword>
<evidence type="ECO:0000313" key="3">
    <source>
        <dbReference type="EMBL" id="GAA3727014.1"/>
    </source>
</evidence>
<feature type="transmembrane region" description="Helical" evidence="1">
    <location>
        <begin position="246"/>
        <end position="266"/>
    </location>
</feature>
<dbReference type="Proteomes" id="UP001501367">
    <property type="component" value="Unassembled WGS sequence"/>
</dbReference>